<evidence type="ECO:0000313" key="2">
    <source>
        <dbReference type="EMBL" id="MES1920054.1"/>
    </source>
</evidence>
<gene>
    <name evidence="2" type="ORF">MHBO_001779</name>
</gene>
<feature type="transmembrane region" description="Helical" evidence="1">
    <location>
        <begin position="176"/>
        <end position="199"/>
    </location>
</feature>
<name>A0ABV2AKS7_9EUKA</name>
<keyword evidence="1" id="KW-0472">Membrane</keyword>
<accession>A0ABV2AKS7</accession>
<protein>
    <submittedName>
        <fullName evidence="2">Uncharacterized protein</fullName>
    </submittedName>
</protein>
<proteinExistence type="predicted"/>
<keyword evidence="1" id="KW-1133">Transmembrane helix</keyword>
<evidence type="ECO:0000313" key="3">
    <source>
        <dbReference type="Proteomes" id="UP001439008"/>
    </source>
</evidence>
<evidence type="ECO:0000256" key="1">
    <source>
        <dbReference type="SAM" id="Phobius"/>
    </source>
</evidence>
<organism evidence="2 3">
    <name type="scientific">Bonamia ostreae</name>
    <dbReference type="NCBI Taxonomy" id="126728"/>
    <lineage>
        <taxon>Eukaryota</taxon>
        <taxon>Sar</taxon>
        <taxon>Rhizaria</taxon>
        <taxon>Endomyxa</taxon>
        <taxon>Ascetosporea</taxon>
        <taxon>Haplosporida</taxon>
        <taxon>Bonamia</taxon>
    </lineage>
</organism>
<dbReference type="Proteomes" id="UP001439008">
    <property type="component" value="Unassembled WGS sequence"/>
</dbReference>
<keyword evidence="3" id="KW-1185">Reference proteome</keyword>
<dbReference type="EMBL" id="JBDODL010000494">
    <property type="protein sequence ID" value="MES1920054.1"/>
    <property type="molecule type" value="Genomic_DNA"/>
</dbReference>
<reference evidence="2 3" key="1">
    <citation type="journal article" date="2024" name="BMC Biol.">
        <title>Comparative genomics of Ascetosporea gives new insight into the evolutionary basis for animal parasitism in Rhizaria.</title>
        <authorList>
            <person name="Hiltunen Thoren M."/>
            <person name="Onut-Brannstrom I."/>
            <person name="Alfjorden A."/>
            <person name="Peckova H."/>
            <person name="Swords F."/>
            <person name="Hooper C."/>
            <person name="Holzer A.S."/>
            <person name="Bass D."/>
            <person name="Burki F."/>
        </authorList>
    </citation>
    <scope>NUCLEOTIDE SEQUENCE [LARGE SCALE GENOMIC DNA]</scope>
    <source>
        <strain evidence="2">20-A016</strain>
    </source>
</reference>
<sequence>MGDCIAFSNDSEYRLLEENKIVENVFLVCNNNFDPEKKTAVVKKPCKVPALEISDSLDYSMCITDSKNEIYFGKCQVKTMENFFIEKNRKILYKEDIICSDSGVSSVTKIEVHKITNQCNLEKIDNGSIKEGCIKNGNCFYYCNFFYVSEQKTREGFSVCLSTGFNQMPKCSKNTWYYVVFISFPILFLVVIGVISFLFTNRKKKKTKKSISDEPDFEILEIES</sequence>
<keyword evidence="1" id="KW-0812">Transmembrane</keyword>
<comment type="caution">
    <text evidence="2">The sequence shown here is derived from an EMBL/GenBank/DDBJ whole genome shotgun (WGS) entry which is preliminary data.</text>
</comment>